<dbReference type="KEGG" id="ahm:TL08_06095"/>
<gene>
    <name evidence="2" type="ORF">TL08_06095</name>
</gene>
<dbReference type="AlphaFoldDB" id="A0AAC9HMI8"/>
<proteinExistence type="predicted"/>
<dbReference type="Proteomes" id="UP000095210">
    <property type="component" value="Chromosome"/>
</dbReference>
<accession>A0AAC9HMI8</accession>
<evidence type="ECO:0000313" key="3">
    <source>
        <dbReference type="Proteomes" id="UP000095210"/>
    </source>
</evidence>
<sequence length="56" mass="6362">MKPLGFSLDEMRDLPESTDRLDSGTVSDDEERGILLERVRSDERAAVEQIDQLRNG</sequence>
<evidence type="ECO:0000256" key="1">
    <source>
        <dbReference type="SAM" id="MobiDB-lite"/>
    </source>
</evidence>
<feature type="compositionally biased region" description="Basic and acidic residues" evidence="1">
    <location>
        <begin position="9"/>
        <end position="22"/>
    </location>
</feature>
<organism evidence="2 3">
    <name type="scientific">Actinoalloteichus hymeniacidonis</name>
    <dbReference type="NCBI Taxonomy" id="340345"/>
    <lineage>
        <taxon>Bacteria</taxon>
        <taxon>Bacillati</taxon>
        <taxon>Actinomycetota</taxon>
        <taxon>Actinomycetes</taxon>
        <taxon>Pseudonocardiales</taxon>
        <taxon>Pseudonocardiaceae</taxon>
        <taxon>Actinoalloteichus</taxon>
    </lineage>
</organism>
<evidence type="ECO:0000313" key="2">
    <source>
        <dbReference type="EMBL" id="AOS62044.1"/>
    </source>
</evidence>
<keyword evidence="3" id="KW-1185">Reference proteome</keyword>
<feature type="region of interest" description="Disordered" evidence="1">
    <location>
        <begin position="1"/>
        <end position="34"/>
    </location>
</feature>
<dbReference type="EMBL" id="CP014859">
    <property type="protein sequence ID" value="AOS62044.1"/>
    <property type="molecule type" value="Genomic_DNA"/>
</dbReference>
<protein>
    <submittedName>
        <fullName evidence="2">Uncharacterized protein</fullName>
    </submittedName>
</protein>
<name>A0AAC9HMI8_9PSEU</name>
<reference evidence="3" key="1">
    <citation type="submission" date="2016-03" db="EMBL/GenBank/DDBJ databases">
        <title>Complete genome sequence of the type strain Actinoalloteichus hymeniacidonis DSM 45092.</title>
        <authorList>
            <person name="Schaffert L."/>
            <person name="Albersmeier A."/>
            <person name="Winkler A."/>
            <person name="Kalinowski J."/>
            <person name="Zotchev S."/>
            <person name="Ruckert C."/>
        </authorList>
    </citation>
    <scope>NUCLEOTIDE SEQUENCE [LARGE SCALE GENOMIC DNA]</scope>
    <source>
        <strain evidence="3">HPA177(T) (DSM 45092(T))</strain>
    </source>
</reference>